<sequence>MLNDRKSTSCAPEDSPSLLGRDDLIRTETPQSGILAGIAQTRSFVERQRTLSGYVYALIRVIEHSSAWVGSTQNIDFKIALGQLIGHCGEEVANLHYRLKTLLTKDVTPIATDEYERWLASAATLHDVRSQAAFLSGTLSGLCRHLAWYMSNTDPIGDQPTVILLRGTEISLNHQIAIISSFAADWQDIAFPAPVTATNSHSYLGTEAVPPLVDQPGRPETWQYSEQQIIKPMSHQNYDHLIELGEHMQRWLHQVGIDVEINAMEICGRNIVEFRDMPIEFKLDMARQVWDETRHAQMMRRHLKELGSDFGDYTYCNKVWSKYMLGSTLAERLAIEQVLQEGHALEANIPFGEAMNDAGILHIAEMIDYVDADELRHAYFGCKWLIHIHDGSDTAYLDTVRDMAIRLDMPLAPRGPLQAELRKVAGYPDAFIDLLAMASSKPPQATSSDANGTALAQR</sequence>
<dbReference type="RefSeq" id="WP_187761938.1">
    <property type="nucleotide sequence ID" value="NZ_CP061038.1"/>
</dbReference>
<dbReference type="EMBL" id="CP061038">
    <property type="protein sequence ID" value="QNQ09627.1"/>
    <property type="molecule type" value="Genomic_DNA"/>
</dbReference>
<feature type="region of interest" description="Disordered" evidence="1">
    <location>
        <begin position="1"/>
        <end position="23"/>
    </location>
</feature>
<protein>
    <submittedName>
        <fullName evidence="2">DUF455 family protein</fullName>
    </submittedName>
</protein>
<evidence type="ECO:0000313" key="3">
    <source>
        <dbReference type="Proteomes" id="UP000516148"/>
    </source>
</evidence>
<dbReference type="Pfam" id="PF04305">
    <property type="entry name" value="DUF455"/>
    <property type="match status" value="1"/>
</dbReference>
<name>A0A7H0LIX4_9SPHN</name>
<evidence type="ECO:0000256" key="1">
    <source>
        <dbReference type="SAM" id="MobiDB-lite"/>
    </source>
</evidence>
<dbReference type="PANTHER" id="PTHR42782">
    <property type="entry name" value="SI:CH73-314G15.3"/>
    <property type="match status" value="1"/>
</dbReference>
<dbReference type="PANTHER" id="PTHR42782:SF2">
    <property type="entry name" value="3-OXOACYL-[ACYL-CARRIER-PROTEIN] SYNTHASE-LIKE PROTEIN"/>
    <property type="match status" value="1"/>
</dbReference>
<dbReference type="SUPFAM" id="SSF47240">
    <property type="entry name" value="Ferritin-like"/>
    <property type="match status" value="1"/>
</dbReference>
<proteinExistence type="predicted"/>
<dbReference type="AlphaFoldDB" id="A0A7H0LIX4"/>
<dbReference type="CDD" id="cd00657">
    <property type="entry name" value="Ferritin_like"/>
    <property type="match status" value="1"/>
</dbReference>
<organism evidence="2 3">
    <name type="scientific">Sphingomonas alpina</name>
    <dbReference type="NCBI Taxonomy" id="653931"/>
    <lineage>
        <taxon>Bacteria</taxon>
        <taxon>Pseudomonadati</taxon>
        <taxon>Pseudomonadota</taxon>
        <taxon>Alphaproteobacteria</taxon>
        <taxon>Sphingomonadales</taxon>
        <taxon>Sphingomonadaceae</taxon>
        <taxon>Sphingomonas</taxon>
    </lineage>
</organism>
<dbReference type="InterPro" id="IPR009078">
    <property type="entry name" value="Ferritin-like_SF"/>
</dbReference>
<accession>A0A7H0LIX4</accession>
<gene>
    <name evidence="2" type="ORF">H3Z74_23890</name>
</gene>
<evidence type="ECO:0000313" key="2">
    <source>
        <dbReference type="EMBL" id="QNQ09627.1"/>
    </source>
</evidence>
<keyword evidence="3" id="KW-1185">Reference proteome</keyword>
<dbReference type="Proteomes" id="UP000516148">
    <property type="component" value="Chromosome"/>
</dbReference>
<dbReference type="InterPro" id="IPR007402">
    <property type="entry name" value="DUF455"/>
</dbReference>
<reference evidence="2 3" key="1">
    <citation type="submission" date="2020-09" db="EMBL/GenBank/DDBJ databases">
        <title>Sphingomonas sp., a new species isolated from pork steak.</title>
        <authorList>
            <person name="Heidler von Heilborn D."/>
        </authorList>
    </citation>
    <scope>NUCLEOTIDE SEQUENCE [LARGE SCALE GENOMIC DNA]</scope>
    <source>
        <strain evidence="3">S8-3T</strain>
    </source>
</reference>
<dbReference type="KEGG" id="spap:H3Z74_23890"/>